<reference evidence="6" key="1">
    <citation type="journal article" date="2022" name="Nat. Microbiol.">
        <title>Unique mobile elements and scalable gene flow at the prokaryote-eukaryote boundary revealed by circularized Asgard archaea genomes.</title>
        <authorList>
            <person name="Wu F."/>
            <person name="Speth D.R."/>
            <person name="Philosof A."/>
            <person name="Cremiere A."/>
            <person name="Narayanan A."/>
            <person name="Barco R.A."/>
            <person name="Connon S.A."/>
            <person name="Amend J.P."/>
            <person name="Antoshechkin I.A."/>
            <person name="Orphan V.J."/>
        </authorList>
    </citation>
    <scope>NUCLEOTIDE SEQUENCE</scope>
    <source>
        <strain evidence="6">PM71</strain>
    </source>
</reference>
<dbReference type="SUPFAM" id="SSF53041">
    <property type="entry name" value="Resolvase-like"/>
    <property type="match status" value="1"/>
</dbReference>
<dbReference type="CDD" id="cd00338">
    <property type="entry name" value="Ser_Recombinase"/>
    <property type="match status" value="1"/>
</dbReference>
<proteinExistence type="predicted"/>
<dbReference type="InterPro" id="IPR006118">
    <property type="entry name" value="Recombinase_CS"/>
</dbReference>
<sequence length="249" mass="29216">MHVNVVCYLRVSTADQESGLGTQEEVIRQKIKSVGYRHVIETFIDEEVSGDSHVEERPGFKKMLEFIRTYNKNNAGDPIREVWVQTRDRISRQVDMLGYATVILRSMGVEIRATEESQEQLVTRIYDILGEEELKKYREKRKYGIKRRIGEQKIMSRPPLGYKIENGKLIVDEEMRPKLIEIFQMFEDNATMSTISNKFGIPRSTLAYIRKNPIYKTGEYYWKGKVVYKVEPVIRPGDIQERDDDDFFS</sequence>
<dbReference type="PANTHER" id="PTHR30461">
    <property type="entry name" value="DNA-INVERTASE FROM LAMBDOID PROPHAGE"/>
    <property type="match status" value="1"/>
</dbReference>
<dbReference type="Proteomes" id="UP001201020">
    <property type="component" value="Chromosome"/>
</dbReference>
<dbReference type="GO" id="GO:0000150">
    <property type="term" value="F:DNA strand exchange activity"/>
    <property type="evidence" value="ECO:0007669"/>
    <property type="project" value="InterPro"/>
</dbReference>
<dbReference type="InterPro" id="IPR038109">
    <property type="entry name" value="DNA_bind_recomb_sf"/>
</dbReference>
<dbReference type="PANTHER" id="PTHR30461:SF2">
    <property type="entry name" value="SERINE RECOMBINASE PINE-RELATED"/>
    <property type="match status" value="1"/>
</dbReference>
<dbReference type="EMBL" id="CP084166">
    <property type="protein sequence ID" value="UJG41118.1"/>
    <property type="molecule type" value="Genomic_DNA"/>
</dbReference>
<organism evidence="6">
    <name type="scientific">Candidatus Heimdallarchaeum aukensis</name>
    <dbReference type="NCBI Taxonomy" id="2876573"/>
    <lineage>
        <taxon>Archaea</taxon>
        <taxon>Promethearchaeati</taxon>
        <taxon>Candidatus Heimdallarchaeota</taxon>
        <taxon>Candidatus Heimdallarchaeia (ex Rinke et al. 2021) (nom. nud.)</taxon>
        <taxon>Candidatus Heimdallarchaeales</taxon>
        <taxon>Candidatus Heimdallarchaeaceae</taxon>
        <taxon>Candidatus Heimdallarchaeum</taxon>
    </lineage>
</organism>
<evidence type="ECO:0000259" key="4">
    <source>
        <dbReference type="PROSITE" id="PS51736"/>
    </source>
</evidence>
<dbReference type="SMART" id="SM00857">
    <property type="entry name" value="Resolvase"/>
    <property type="match status" value="1"/>
</dbReference>
<accession>A0A9Y1BLB6</accession>
<evidence type="ECO:0000256" key="2">
    <source>
        <dbReference type="ARBA" id="ARBA00023125"/>
    </source>
</evidence>
<dbReference type="AlphaFoldDB" id="A0A9Y1BLB6"/>
<evidence type="ECO:0000259" key="5">
    <source>
        <dbReference type="PROSITE" id="PS51737"/>
    </source>
</evidence>
<gene>
    <name evidence="6" type="ORF">K9W45_01335</name>
</gene>
<dbReference type="InterPro" id="IPR006119">
    <property type="entry name" value="Resolv_N"/>
</dbReference>
<keyword evidence="2" id="KW-0238">DNA-binding</keyword>
<evidence type="ECO:0000256" key="1">
    <source>
        <dbReference type="ARBA" id="ARBA00022908"/>
    </source>
</evidence>
<dbReference type="InterPro" id="IPR011109">
    <property type="entry name" value="DNA_bind_recombinase_dom"/>
</dbReference>
<dbReference type="Gene3D" id="3.40.50.1390">
    <property type="entry name" value="Resolvase, N-terminal catalytic domain"/>
    <property type="match status" value="1"/>
</dbReference>
<dbReference type="InterPro" id="IPR036162">
    <property type="entry name" value="Resolvase-like_N_sf"/>
</dbReference>
<dbReference type="Gene3D" id="3.90.1750.20">
    <property type="entry name" value="Putative Large Serine Recombinase, Chain B, Domain 2"/>
    <property type="match status" value="1"/>
</dbReference>
<dbReference type="GO" id="GO:0015074">
    <property type="term" value="P:DNA integration"/>
    <property type="evidence" value="ECO:0007669"/>
    <property type="project" value="UniProtKB-KW"/>
</dbReference>
<name>A0A9Y1BLB6_9ARCH</name>
<dbReference type="PROSITE" id="PS00397">
    <property type="entry name" value="RECOMBINASES_1"/>
    <property type="match status" value="1"/>
</dbReference>
<feature type="domain" description="Recombinase" evidence="5">
    <location>
        <begin position="159"/>
        <end position="249"/>
    </location>
</feature>
<dbReference type="PROSITE" id="PS51737">
    <property type="entry name" value="RECOMBINASE_DNA_BIND"/>
    <property type="match status" value="1"/>
</dbReference>
<dbReference type="PROSITE" id="PS51736">
    <property type="entry name" value="RECOMBINASES_3"/>
    <property type="match status" value="1"/>
</dbReference>
<dbReference type="Pfam" id="PF00239">
    <property type="entry name" value="Resolvase"/>
    <property type="match status" value="1"/>
</dbReference>
<dbReference type="GO" id="GO:0003677">
    <property type="term" value="F:DNA binding"/>
    <property type="evidence" value="ECO:0007669"/>
    <property type="project" value="UniProtKB-KW"/>
</dbReference>
<dbReference type="InterPro" id="IPR050639">
    <property type="entry name" value="SSR_resolvase"/>
</dbReference>
<evidence type="ECO:0000256" key="3">
    <source>
        <dbReference type="ARBA" id="ARBA00023172"/>
    </source>
</evidence>
<keyword evidence="3" id="KW-0233">DNA recombination</keyword>
<keyword evidence="1" id="KW-0229">DNA integration</keyword>
<evidence type="ECO:0000313" key="6">
    <source>
        <dbReference type="EMBL" id="UJG41118.1"/>
    </source>
</evidence>
<protein>
    <submittedName>
        <fullName evidence="6">Recombinase family protein</fullName>
    </submittedName>
</protein>
<feature type="domain" description="Resolvase/invertase-type recombinase catalytic" evidence="4">
    <location>
        <begin position="4"/>
        <end position="160"/>
    </location>
</feature>